<gene>
    <name evidence="1" type="ORF">METZ01_LOCUS445007</name>
</gene>
<evidence type="ECO:0000313" key="1">
    <source>
        <dbReference type="EMBL" id="SVD92153.1"/>
    </source>
</evidence>
<organism evidence="1">
    <name type="scientific">marine metagenome</name>
    <dbReference type="NCBI Taxonomy" id="408172"/>
    <lineage>
        <taxon>unclassified sequences</taxon>
        <taxon>metagenomes</taxon>
        <taxon>ecological metagenomes</taxon>
    </lineage>
</organism>
<dbReference type="SUPFAM" id="SSF53335">
    <property type="entry name" value="S-adenosyl-L-methionine-dependent methyltransferases"/>
    <property type="match status" value="1"/>
</dbReference>
<feature type="non-terminal residue" evidence="1">
    <location>
        <position position="244"/>
    </location>
</feature>
<dbReference type="InterPro" id="IPR029063">
    <property type="entry name" value="SAM-dependent_MTases_sf"/>
</dbReference>
<evidence type="ECO:0008006" key="2">
    <source>
        <dbReference type="Google" id="ProtNLM"/>
    </source>
</evidence>
<proteinExistence type="predicted"/>
<protein>
    <recommendedName>
        <fullName evidence="2">Methyltransferase FkbM domain-containing protein</fullName>
    </recommendedName>
</protein>
<reference evidence="1" key="1">
    <citation type="submission" date="2018-05" db="EMBL/GenBank/DDBJ databases">
        <authorList>
            <person name="Lanie J.A."/>
            <person name="Ng W.-L."/>
            <person name="Kazmierczak K.M."/>
            <person name="Andrzejewski T.M."/>
            <person name="Davidsen T.M."/>
            <person name="Wayne K.J."/>
            <person name="Tettelin H."/>
            <person name="Glass J.I."/>
            <person name="Rusch D."/>
            <person name="Podicherti R."/>
            <person name="Tsui H.-C.T."/>
            <person name="Winkler M.E."/>
        </authorList>
    </citation>
    <scope>NUCLEOTIDE SEQUENCE</scope>
</reference>
<dbReference type="EMBL" id="UINC01182123">
    <property type="protein sequence ID" value="SVD92153.1"/>
    <property type="molecule type" value="Genomic_DNA"/>
</dbReference>
<sequence>MNIIFKPFQFIRDKTRPWRRRSQELKKKLEELEKITRSLTEMFSWKLKAEILSQPRYTDDKRLLKYGFKVYSQADEDGIIQEIFRRIGVTSKTFIEIGVGNGLENNTLFLLLQGWKGAWIEGDAKFIQAIKQKFKPLQKSGRLDIKQAWVNKDNINSLVNGSGAPEEVDLLSLDIDGNDYHVLENISPLNARLVVVEYNSKLPPPVKWVMAYNPDHQKTNTDYFGASLQSFEQLFFKKGYLLVG</sequence>
<accession>A0A382Z9J7</accession>
<name>A0A382Z9J7_9ZZZZ</name>
<dbReference type="AlphaFoldDB" id="A0A382Z9J7"/>